<dbReference type="PaxDb" id="29760-VIT_06s0009g00930.t01"/>
<protein>
    <submittedName>
        <fullName evidence="1">Uncharacterized protein</fullName>
    </submittedName>
</protein>
<dbReference type="InParanoid" id="F6HAA5"/>
<dbReference type="EMBL" id="FN595504">
    <property type="protein sequence ID" value="CCB49184.1"/>
    <property type="molecule type" value="Genomic_DNA"/>
</dbReference>
<organism evidence="1 2">
    <name type="scientific">Vitis vinifera</name>
    <name type="common">Grape</name>
    <dbReference type="NCBI Taxonomy" id="29760"/>
    <lineage>
        <taxon>Eukaryota</taxon>
        <taxon>Viridiplantae</taxon>
        <taxon>Streptophyta</taxon>
        <taxon>Embryophyta</taxon>
        <taxon>Tracheophyta</taxon>
        <taxon>Spermatophyta</taxon>
        <taxon>Magnoliopsida</taxon>
        <taxon>eudicotyledons</taxon>
        <taxon>Gunneridae</taxon>
        <taxon>Pentapetalae</taxon>
        <taxon>rosids</taxon>
        <taxon>Vitales</taxon>
        <taxon>Vitaceae</taxon>
        <taxon>Viteae</taxon>
        <taxon>Vitis</taxon>
    </lineage>
</organism>
<proteinExistence type="predicted"/>
<evidence type="ECO:0000313" key="1">
    <source>
        <dbReference type="EMBL" id="CCB49184.1"/>
    </source>
</evidence>
<sequence>MMNSGFTYESSYKIAMFEGHKENKSRVDPFVVVLVQYII</sequence>
<name>F6HAA5_VITVI</name>
<reference evidence="2" key="1">
    <citation type="journal article" date="2007" name="Nature">
        <title>The grapevine genome sequence suggests ancestral hexaploidization in major angiosperm phyla.</title>
        <authorList>
            <consortium name="The French-Italian Public Consortium for Grapevine Genome Characterization."/>
            <person name="Jaillon O."/>
            <person name="Aury J.-M."/>
            <person name="Noel B."/>
            <person name="Policriti A."/>
            <person name="Clepet C."/>
            <person name="Casagrande A."/>
            <person name="Choisne N."/>
            <person name="Aubourg S."/>
            <person name="Vitulo N."/>
            <person name="Jubin C."/>
            <person name="Vezzi A."/>
            <person name="Legeai F."/>
            <person name="Hugueney P."/>
            <person name="Dasilva C."/>
            <person name="Horner D."/>
            <person name="Mica E."/>
            <person name="Jublot D."/>
            <person name="Poulain J."/>
            <person name="Bruyere C."/>
            <person name="Billault A."/>
            <person name="Segurens B."/>
            <person name="Gouyvenoux M."/>
            <person name="Ugarte E."/>
            <person name="Cattonaro F."/>
            <person name="Anthouard V."/>
            <person name="Vico V."/>
            <person name="Del Fabbro C."/>
            <person name="Alaux M."/>
            <person name="Di Gaspero G."/>
            <person name="Dumas V."/>
            <person name="Felice N."/>
            <person name="Paillard S."/>
            <person name="Juman I."/>
            <person name="Moroldo M."/>
            <person name="Scalabrin S."/>
            <person name="Canaguier A."/>
            <person name="Le Clainche I."/>
            <person name="Malacrida G."/>
            <person name="Durand E."/>
            <person name="Pesole G."/>
            <person name="Laucou V."/>
            <person name="Chatelet P."/>
            <person name="Merdinoglu D."/>
            <person name="Delledonne M."/>
            <person name="Pezzotti M."/>
            <person name="Lecharny A."/>
            <person name="Scarpelli C."/>
            <person name="Artiguenave F."/>
            <person name="Pe M.E."/>
            <person name="Valle G."/>
            <person name="Morgante M."/>
            <person name="Caboche M."/>
            <person name="Adam-Blondon A.-F."/>
            <person name="Weissenbach J."/>
            <person name="Quetier F."/>
            <person name="Wincker P."/>
        </authorList>
    </citation>
    <scope>NUCLEOTIDE SEQUENCE [LARGE SCALE GENOMIC DNA]</scope>
    <source>
        <strain evidence="2">cv. Pinot noir / PN40024</strain>
    </source>
</reference>
<accession>F6HAA5</accession>
<dbReference type="AlphaFoldDB" id="F6HAA5"/>
<gene>
    <name evidence="1" type="ordered locus">VIT_06s0009g00930</name>
</gene>
<dbReference type="Proteomes" id="UP000009183">
    <property type="component" value="Chromosome 6"/>
</dbReference>
<keyword evidence="2" id="KW-1185">Reference proteome</keyword>
<evidence type="ECO:0000313" key="2">
    <source>
        <dbReference type="Proteomes" id="UP000009183"/>
    </source>
</evidence>
<dbReference type="HOGENOM" id="CLU_3321061_0_0_1"/>